<feature type="compositionally biased region" description="Polar residues" evidence="1">
    <location>
        <begin position="631"/>
        <end position="641"/>
    </location>
</feature>
<accession>A0A7U2EVK0</accession>
<dbReference type="OrthoDB" id="5431013at2759"/>
<protein>
    <recommendedName>
        <fullName evidence="4">Fungal N-terminal domain-containing protein</fullName>
    </recommendedName>
</protein>
<feature type="region of interest" description="Disordered" evidence="1">
    <location>
        <begin position="606"/>
        <end position="693"/>
    </location>
</feature>
<feature type="compositionally biased region" description="Low complexity" evidence="1">
    <location>
        <begin position="282"/>
        <end position="292"/>
    </location>
</feature>
<name>A0A7U2EVK0_PHANO</name>
<evidence type="ECO:0000313" key="2">
    <source>
        <dbReference type="EMBL" id="QRC93677.1"/>
    </source>
</evidence>
<proteinExistence type="predicted"/>
<feature type="compositionally biased region" description="Basic and acidic residues" evidence="1">
    <location>
        <begin position="325"/>
        <end position="334"/>
    </location>
</feature>
<gene>
    <name evidence="2" type="ORF">JI435_038830</name>
</gene>
<feature type="compositionally biased region" description="Polar residues" evidence="1">
    <location>
        <begin position="355"/>
        <end position="367"/>
    </location>
</feature>
<reference evidence="3" key="1">
    <citation type="journal article" date="2021" name="BMC Genomics">
        <title>Chromosome-level genome assembly and manually-curated proteome of model necrotroph Parastagonospora nodorum Sn15 reveals a genome-wide trove of candidate effector homologs, and redundancy of virulence-related functions within an accessory chromosome.</title>
        <authorList>
            <person name="Bertazzoni S."/>
            <person name="Jones D.A.B."/>
            <person name="Phan H.T."/>
            <person name="Tan K.-C."/>
            <person name="Hane J.K."/>
        </authorList>
    </citation>
    <scope>NUCLEOTIDE SEQUENCE [LARGE SCALE GENOMIC DNA]</scope>
    <source>
        <strain evidence="3">SN15 / ATCC MYA-4574 / FGSC 10173)</strain>
    </source>
</reference>
<evidence type="ECO:0000313" key="3">
    <source>
        <dbReference type="Proteomes" id="UP000663193"/>
    </source>
</evidence>
<dbReference type="EMBL" id="CP069025">
    <property type="protein sequence ID" value="QRC93677.1"/>
    <property type="molecule type" value="Genomic_DNA"/>
</dbReference>
<evidence type="ECO:0008006" key="4">
    <source>
        <dbReference type="Google" id="ProtNLM"/>
    </source>
</evidence>
<feature type="compositionally biased region" description="Basic and acidic residues" evidence="1">
    <location>
        <begin position="519"/>
        <end position="528"/>
    </location>
</feature>
<evidence type="ECO:0000256" key="1">
    <source>
        <dbReference type="SAM" id="MobiDB-lite"/>
    </source>
</evidence>
<keyword evidence="3" id="KW-1185">Reference proteome</keyword>
<dbReference type="AlphaFoldDB" id="A0A7U2EVK0"/>
<feature type="region of interest" description="Disordered" evidence="1">
    <location>
        <begin position="490"/>
        <end position="571"/>
    </location>
</feature>
<feature type="compositionally biased region" description="Basic residues" evidence="1">
    <location>
        <begin position="667"/>
        <end position="677"/>
    </location>
</feature>
<dbReference type="Proteomes" id="UP000663193">
    <property type="component" value="Chromosome 3"/>
</dbReference>
<feature type="compositionally biased region" description="Polar residues" evidence="1">
    <location>
        <begin position="307"/>
        <end position="316"/>
    </location>
</feature>
<feature type="region of interest" description="Disordered" evidence="1">
    <location>
        <begin position="278"/>
        <end position="367"/>
    </location>
</feature>
<organism evidence="2 3">
    <name type="scientific">Phaeosphaeria nodorum (strain SN15 / ATCC MYA-4574 / FGSC 10173)</name>
    <name type="common">Glume blotch fungus</name>
    <name type="synonym">Parastagonospora nodorum</name>
    <dbReference type="NCBI Taxonomy" id="321614"/>
    <lineage>
        <taxon>Eukaryota</taxon>
        <taxon>Fungi</taxon>
        <taxon>Dikarya</taxon>
        <taxon>Ascomycota</taxon>
        <taxon>Pezizomycotina</taxon>
        <taxon>Dothideomycetes</taxon>
        <taxon>Pleosporomycetidae</taxon>
        <taxon>Pleosporales</taxon>
        <taxon>Pleosporineae</taxon>
        <taxon>Phaeosphaeriaceae</taxon>
        <taxon>Parastagonospora</taxon>
    </lineage>
</organism>
<dbReference type="VEuPathDB" id="FungiDB:JI435_038830"/>
<sequence length="713" mass="79658">MMAVLEAILPAVARSSGISLQLYRVAASSHNAAARDLIKAASTINNFASTLKQIGTIIKEDDRLPSSEAIETLEDLIDQSRTISSEIESFSAILVEDHCGEPGAKSHDHGLGHSDSPQATRLVYLVSHLEALRATLSVLLQTLFTAQSIIWSKYRPTISQQQAERAVANERLQLETLVMEQQILILTASSTYEHLSSSDSLLLMETDSSLSLVTAKQEDTPNPTTLYRYQDRQLANLDKSTFNPSQWVSNMNNSSPSHIERMLERWTCLPQLEARLREAEQQTRNQQRESQQPMVESDDEEDHEQRQNLAGTSTRMAQPLFSEPENSRTVRDTKYGPTAPLSPAASPRTSRHSLAGSTDENNSPQSNITSLPVEAAAAIEAQEEDEDIDLEIPWQLCTRKYYWKYIDGKVVESNTDQSPSAAFQERNSWTEIMASWVCKEAIQEAGYRVTQVQKDKKDGRRTKFETCFCIERPLQFEQVKQLVERTVEMYRQKKPPSPAPQVRRSSFNRPPPPPVKISRANDTDRDRTPVPSKTHPQLGRTTNSMPIPPPPPMDRSLSMPGPGYQHGPNPHTSNLHIPMPPGNYVGSAPHGPYSPQVQQAPYPGQMYNSPQGYPPNAGFHNPAVPPYFQPHNLQVPQSPLRQTYLKPKVKSRYDDDFTTSDSDSGKDRRRRRSKSRSRYSTDSKKKSHNKSKAAGVLMGVGGLTALLDGLSGL</sequence>